<evidence type="ECO:0000256" key="4">
    <source>
        <dbReference type="SAM" id="MobiDB-lite"/>
    </source>
</evidence>
<reference evidence="7 8" key="1">
    <citation type="journal article" date="2014" name="Nat. Commun.">
        <title>Molecular traces of alternative social organization in a termite genome.</title>
        <authorList>
            <person name="Terrapon N."/>
            <person name="Li C."/>
            <person name="Robertson H.M."/>
            <person name="Ji L."/>
            <person name="Meng X."/>
            <person name="Booth W."/>
            <person name="Chen Z."/>
            <person name="Childers C.P."/>
            <person name="Glastad K.M."/>
            <person name="Gokhale K."/>
            <person name="Gowin J."/>
            <person name="Gronenberg W."/>
            <person name="Hermansen R.A."/>
            <person name="Hu H."/>
            <person name="Hunt B.G."/>
            <person name="Huylmans A.K."/>
            <person name="Khalil S.M."/>
            <person name="Mitchell R.D."/>
            <person name="Munoz-Torres M.C."/>
            <person name="Mustard J.A."/>
            <person name="Pan H."/>
            <person name="Reese J.T."/>
            <person name="Scharf M.E."/>
            <person name="Sun F."/>
            <person name="Vogel H."/>
            <person name="Xiao J."/>
            <person name="Yang W."/>
            <person name="Yang Z."/>
            <person name="Yang Z."/>
            <person name="Zhou J."/>
            <person name="Zhu J."/>
            <person name="Brent C.S."/>
            <person name="Elsik C.G."/>
            <person name="Goodisman M.A."/>
            <person name="Liberles D.A."/>
            <person name="Roe R.M."/>
            <person name="Vargo E.L."/>
            <person name="Vilcinskas A."/>
            <person name="Wang J."/>
            <person name="Bornberg-Bauer E."/>
            <person name="Korb J."/>
            <person name="Zhang G."/>
            <person name="Liebig J."/>
        </authorList>
    </citation>
    <scope>NUCLEOTIDE SEQUENCE [LARGE SCALE GENOMIC DNA]</scope>
    <source>
        <tissue evidence="7">Whole organism</tissue>
    </source>
</reference>
<evidence type="ECO:0000259" key="6">
    <source>
        <dbReference type="Pfam" id="PF18201"/>
    </source>
</evidence>
<dbReference type="eggNOG" id="KOG4356">
    <property type="taxonomic scope" value="Eukaryota"/>
</dbReference>
<feature type="compositionally biased region" description="Basic and acidic residues" evidence="4">
    <location>
        <begin position="230"/>
        <end position="243"/>
    </location>
</feature>
<dbReference type="Pfam" id="PF18201">
    <property type="entry name" value="PIH1_CS"/>
    <property type="match status" value="1"/>
</dbReference>
<dbReference type="Proteomes" id="UP000027135">
    <property type="component" value="Unassembled WGS sequence"/>
</dbReference>
<comment type="function">
    <text evidence="3">Required for cytoplasmic pre-assembly of axonemal dyneins, thereby playing a central role in motility in cilia and flagella. Involved in pre-assembly of dynein arm complexes in the cytoplasm before intraflagellar transport loads them for the ciliary compartment.</text>
</comment>
<organism evidence="7 8">
    <name type="scientific">Zootermopsis nevadensis</name>
    <name type="common">Dampwood termite</name>
    <dbReference type="NCBI Taxonomy" id="136037"/>
    <lineage>
        <taxon>Eukaryota</taxon>
        <taxon>Metazoa</taxon>
        <taxon>Ecdysozoa</taxon>
        <taxon>Arthropoda</taxon>
        <taxon>Hexapoda</taxon>
        <taxon>Insecta</taxon>
        <taxon>Pterygota</taxon>
        <taxon>Neoptera</taxon>
        <taxon>Polyneoptera</taxon>
        <taxon>Dictyoptera</taxon>
        <taxon>Blattodea</taxon>
        <taxon>Blattoidea</taxon>
        <taxon>Termitoidae</taxon>
        <taxon>Termopsidae</taxon>
        <taxon>Zootermopsis</taxon>
    </lineage>
</organism>
<feature type="region of interest" description="Disordered" evidence="4">
    <location>
        <begin position="700"/>
        <end position="725"/>
    </location>
</feature>
<dbReference type="Pfam" id="PF08190">
    <property type="entry name" value="PIH1"/>
    <property type="match status" value="1"/>
</dbReference>
<dbReference type="FunCoup" id="A0A067RA55">
    <property type="interactions" value="320"/>
</dbReference>
<feature type="region of interest" description="Disordered" evidence="4">
    <location>
        <begin position="228"/>
        <end position="253"/>
    </location>
</feature>
<evidence type="ECO:0000256" key="3">
    <source>
        <dbReference type="HAMAP-Rule" id="MF_03069"/>
    </source>
</evidence>
<feature type="region of interest" description="Disordered" evidence="4">
    <location>
        <begin position="101"/>
        <end position="131"/>
    </location>
</feature>
<proteinExistence type="inferred from homology"/>
<feature type="domain" description="PIH1 N-terminal" evidence="5">
    <location>
        <begin position="43"/>
        <end position="203"/>
    </location>
</feature>
<feature type="region of interest" description="Disordered" evidence="4">
    <location>
        <begin position="644"/>
        <end position="673"/>
    </location>
</feature>
<feature type="compositionally biased region" description="Basic and acidic residues" evidence="4">
    <location>
        <begin position="372"/>
        <end position="383"/>
    </location>
</feature>
<dbReference type="OrthoDB" id="546764at2759"/>
<keyword evidence="8" id="KW-1185">Reference proteome</keyword>
<dbReference type="GO" id="GO:0060285">
    <property type="term" value="P:cilium-dependent cell motility"/>
    <property type="evidence" value="ECO:0007669"/>
    <property type="project" value="UniProtKB-UniRule"/>
</dbReference>
<dbReference type="InterPro" id="IPR041442">
    <property type="entry name" value="PIH1D1/2/3_CS-like"/>
</dbReference>
<dbReference type="GO" id="GO:0070286">
    <property type="term" value="P:axonemal dynein complex assembly"/>
    <property type="evidence" value="ECO:0007669"/>
    <property type="project" value="UniProtKB-UniRule"/>
</dbReference>
<feature type="compositionally biased region" description="Low complexity" evidence="4">
    <location>
        <begin position="656"/>
        <end position="667"/>
    </location>
</feature>
<keyword evidence="1 3" id="KW-0963">Cytoplasm</keyword>
<name>A0A067RA55_ZOONE</name>
<dbReference type="InParanoid" id="A0A067RA55"/>
<feature type="region of interest" description="Disordered" evidence="4">
    <location>
        <begin position="372"/>
        <end position="395"/>
    </location>
</feature>
<dbReference type="PANTHER" id="PTHR22997">
    <property type="entry name" value="PIH1 DOMAIN-CONTAINING PROTEIN 1"/>
    <property type="match status" value="1"/>
</dbReference>
<feature type="domain" description="PIH1D1/2/3 CS-like" evidence="6">
    <location>
        <begin position="257"/>
        <end position="356"/>
    </location>
</feature>
<dbReference type="HAMAP" id="MF_03069">
    <property type="entry name" value="Kintoun"/>
    <property type="match status" value="1"/>
</dbReference>
<feature type="compositionally biased region" description="Polar residues" evidence="4">
    <location>
        <begin position="104"/>
        <end position="120"/>
    </location>
</feature>
<sequence>MARQRKSSSWDDLDLTSDEVERLGAALKKEEFRNLLMEYVEEINDPENKKQYEKEITELEKERGIDISFINPEPCYVIKSSVDGQKKAFINICQNDKVGKPTSVPMTKSGSRGLNWSLPLTQAPPRDDLDKNGNRCTVFDVVFHPDTHRLAVNNAEFKKMLNNTALDAVEDNFHVQIDRKNLKFPKMKYKGSPTPSVIRKKIDNVPVMKEEFSIPDDVYPYRFPVEGTEEQAKDDKQNKRGNENKVGNTSSTETPYTTPLFVIKHRQSIDIQDFSYDRDAKLNATVPKQLIIEVQLPLLNSSADMVLDVTQKSVSLISEKPAKYKLSLLLPYAVHEEAGSAKFDHSSRKLVITLSVRHENYLHLADIGREDSGVESDLGHRTPESGSEEDDSVRNHNSLVEIKGEEIALLEITCDEAYRTMNTNKNKFLNPDVHYIFPPFTCNVVDNLIAFTLHVKNVEPESIEFCFLREDERGIHLRFSSVGSGFFPIHYAFCMKFPCPISICEESCSAEAWDNNVILQVQLKPCDTNVVEYWAGADVSSMAKYDLPEPAASVRKLERFKIEALNNTSDEDMNVEVTAFSENEVVIEISQDKINKEELIAVDNEDNDIEANITESLVGVASSQQCANTRTEIYQNAEAVSQFRDDNRVPQKYRSVSESSGDESSFSPNKKGILKNNGRVIRSLSESSMDDYVWSSSLDMVTQSGSESRIPEEVTEEDEEEREVKKTVRFNEVVSQKTYRTNSSILGQRKKNQRKMRNKRRCQERRASESENSEGEAEKERERDKKTDDEKEKSEIGLDEELSAGCDGGDSSPAVKDSKEPNKTEEDAGKPSHAELQPLSAANPSKQLPSKGKKKNRKGATALQSSVSGVPQIEFGSDLIFDLEM</sequence>
<feature type="region of interest" description="Disordered" evidence="4">
    <location>
        <begin position="740"/>
        <end position="885"/>
    </location>
</feature>
<dbReference type="EMBL" id="KK852824">
    <property type="protein sequence ID" value="KDR15464.1"/>
    <property type="molecule type" value="Genomic_DNA"/>
</dbReference>
<gene>
    <name evidence="7" type="ORF">L798_09170</name>
</gene>
<dbReference type="InterPro" id="IPR050734">
    <property type="entry name" value="PIH1/Kintoun_subfamily"/>
</dbReference>
<evidence type="ECO:0000256" key="1">
    <source>
        <dbReference type="ARBA" id="ARBA00022490"/>
    </source>
</evidence>
<dbReference type="AlphaFoldDB" id="A0A067RA55"/>
<evidence type="ECO:0000313" key="7">
    <source>
        <dbReference type="EMBL" id="KDR15464.1"/>
    </source>
</evidence>
<feature type="compositionally biased region" description="Basic and acidic residues" evidence="4">
    <location>
        <begin position="816"/>
        <end position="833"/>
    </location>
</feature>
<protein>
    <recommendedName>
        <fullName evidence="3">Protein kintoun</fullName>
    </recommendedName>
    <alternativeName>
        <fullName evidence="3">Dynein assembly factor 2, axonemal homolog</fullName>
    </alternativeName>
</protein>
<feature type="compositionally biased region" description="Basic and acidic residues" evidence="4">
    <location>
        <begin position="776"/>
        <end position="796"/>
    </location>
</feature>
<dbReference type="OMA" id="CFLNISK"/>
<dbReference type="STRING" id="136037.A0A067RA55"/>
<comment type="similarity">
    <text evidence="3">Belongs to the PIH1 family. Kintoun subfamily.</text>
</comment>
<dbReference type="GO" id="GO:0120293">
    <property type="term" value="C:dynein axonemal particle"/>
    <property type="evidence" value="ECO:0007669"/>
    <property type="project" value="UniProtKB-SubCell"/>
</dbReference>
<dbReference type="InterPro" id="IPR012981">
    <property type="entry name" value="PIH1_N"/>
</dbReference>
<dbReference type="InterPro" id="IPR034727">
    <property type="entry name" value="Kintoun"/>
</dbReference>
<evidence type="ECO:0000313" key="8">
    <source>
        <dbReference type="Proteomes" id="UP000027135"/>
    </source>
</evidence>
<comment type="subcellular location">
    <subcellularLocation>
        <location evidence="3">Cytoplasm</location>
    </subcellularLocation>
    <subcellularLocation>
        <location evidence="2">Dynein axonemal particle</location>
    </subcellularLocation>
</comment>
<dbReference type="PANTHER" id="PTHR22997:SF3">
    <property type="entry name" value="PROTEIN KINTOUN"/>
    <property type="match status" value="1"/>
</dbReference>
<accession>A0A067RA55</accession>
<feature type="compositionally biased region" description="Basic residues" evidence="4">
    <location>
        <begin position="748"/>
        <end position="763"/>
    </location>
</feature>
<evidence type="ECO:0000256" key="2">
    <source>
        <dbReference type="ARBA" id="ARBA00024190"/>
    </source>
</evidence>
<evidence type="ECO:0000259" key="5">
    <source>
        <dbReference type="Pfam" id="PF08190"/>
    </source>
</evidence>